<proteinExistence type="predicted"/>
<dbReference type="GO" id="GO:0006401">
    <property type="term" value="P:RNA catabolic process"/>
    <property type="evidence" value="ECO:0007669"/>
    <property type="project" value="InterPro"/>
</dbReference>
<dbReference type="Proteomes" id="UP001165080">
    <property type="component" value="Unassembled WGS sequence"/>
</dbReference>
<sequence length="146" mass="15900">MAPASVVTVPAGVREDQLHNLPIKLTHNATAAQLTEKWNPDAQQAYLRGRLLRGMKVQLPEGYTGLVVRSSGSQTDECQRQWTAASEFSSFMVWAHDVAPGPSDPIRRTLEWCTLSNPVHVTVSLEEVEAELREAQAAAAPAPAQS</sequence>
<dbReference type="GO" id="GO:0032299">
    <property type="term" value="C:ribonuclease H2 complex"/>
    <property type="evidence" value="ECO:0007669"/>
    <property type="project" value="InterPro"/>
</dbReference>
<comment type="caution">
    <text evidence="1">The sequence shown here is derived from an EMBL/GenBank/DDBJ whole genome shotgun (WGS) entry which is preliminary data.</text>
</comment>
<keyword evidence="2" id="KW-1185">Reference proteome</keyword>
<dbReference type="Pfam" id="PF08615">
    <property type="entry name" value="RNase_H2_suC"/>
    <property type="match status" value="2"/>
</dbReference>
<protein>
    <submittedName>
        <fullName evidence="1">Uncharacterized protein</fullName>
    </submittedName>
</protein>
<evidence type="ECO:0000313" key="2">
    <source>
        <dbReference type="Proteomes" id="UP001165080"/>
    </source>
</evidence>
<dbReference type="PANTHER" id="PTHR47204">
    <property type="entry name" value="OS02G0168900 PROTEIN"/>
    <property type="match status" value="1"/>
</dbReference>
<organism evidence="1 2">
    <name type="scientific">Pleodorina starrii</name>
    <dbReference type="NCBI Taxonomy" id="330485"/>
    <lineage>
        <taxon>Eukaryota</taxon>
        <taxon>Viridiplantae</taxon>
        <taxon>Chlorophyta</taxon>
        <taxon>core chlorophytes</taxon>
        <taxon>Chlorophyceae</taxon>
        <taxon>CS clade</taxon>
        <taxon>Chlamydomonadales</taxon>
        <taxon>Volvocaceae</taxon>
        <taxon>Pleodorina</taxon>
    </lineage>
</organism>
<gene>
    <name evidence="1" type="primary">PLEST010205</name>
    <name evidence="1" type="ORF">PLESTB_000007400</name>
</gene>
<evidence type="ECO:0000313" key="1">
    <source>
        <dbReference type="EMBL" id="GLC47616.1"/>
    </source>
</evidence>
<dbReference type="CDD" id="cd09271">
    <property type="entry name" value="RNase_H2-C"/>
    <property type="match status" value="1"/>
</dbReference>
<dbReference type="EMBL" id="BRXU01000001">
    <property type="protein sequence ID" value="GLC47616.1"/>
    <property type="molecule type" value="Genomic_DNA"/>
</dbReference>
<dbReference type="InterPro" id="IPR013924">
    <property type="entry name" value="RNase_H2_suC"/>
</dbReference>
<dbReference type="Gene3D" id="2.40.128.680">
    <property type="match status" value="1"/>
</dbReference>
<name>A0A9W6B9W9_9CHLO</name>
<dbReference type="AlphaFoldDB" id="A0A9W6B9W9"/>
<dbReference type="PANTHER" id="PTHR47204:SF1">
    <property type="entry name" value="RIBONUCLEASE H2 SUBUNIT C"/>
    <property type="match status" value="1"/>
</dbReference>
<accession>A0A9W6B9W9</accession>
<reference evidence="1 2" key="1">
    <citation type="journal article" date="2023" name="Commun. Biol.">
        <title>Reorganization of the ancestral sex-determining regions during the evolution of trioecy in Pleodorina starrii.</title>
        <authorList>
            <person name="Takahashi K."/>
            <person name="Suzuki S."/>
            <person name="Kawai-Toyooka H."/>
            <person name="Yamamoto K."/>
            <person name="Hamaji T."/>
            <person name="Ootsuki R."/>
            <person name="Yamaguchi H."/>
            <person name="Kawachi M."/>
            <person name="Higashiyama T."/>
            <person name="Nozaki H."/>
        </authorList>
    </citation>
    <scope>NUCLEOTIDE SEQUENCE [LARGE SCALE GENOMIC DNA]</scope>
    <source>
        <strain evidence="1 2">NIES-4479</strain>
    </source>
</reference>